<keyword evidence="2" id="KW-1185">Reference proteome</keyword>
<evidence type="ECO:0000313" key="1">
    <source>
        <dbReference type="EMBL" id="GAA1549938.1"/>
    </source>
</evidence>
<gene>
    <name evidence="1" type="ORF">GCM10009804_03150</name>
</gene>
<dbReference type="RefSeq" id="WP_344231467.1">
    <property type="nucleotide sequence ID" value="NZ_BAAAPH010000001.1"/>
</dbReference>
<proteinExistence type="predicted"/>
<sequence length="137" mass="14231">MSAPAGAYVLRDALVSFAATDYANQCTKAVLTPDQPSQTLRTMVPDGVSVDVDTAVWTLSLSGIQDYKSGQGLARFLTDNAGTSQTLTLTPRKGGPGASATVTVICKATPFGGDQGNFTTFDIELPCTGAPVWTDLP</sequence>
<evidence type="ECO:0000313" key="2">
    <source>
        <dbReference type="Proteomes" id="UP001501705"/>
    </source>
</evidence>
<dbReference type="Proteomes" id="UP001501705">
    <property type="component" value="Unassembled WGS sequence"/>
</dbReference>
<dbReference type="EMBL" id="BAAAPH010000001">
    <property type="protein sequence ID" value="GAA1549938.1"/>
    <property type="molecule type" value="Genomic_DNA"/>
</dbReference>
<protein>
    <submittedName>
        <fullName evidence="1">Uncharacterized protein</fullName>
    </submittedName>
</protein>
<comment type="caution">
    <text evidence="1">The sequence shown here is derived from an EMBL/GenBank/DDBJ whole genome shotgun (WGS) entry which is preliminary data.</text>
</comment>
<organism evidence="1 2">
    <name type="scientific">Kribbella hippodromi</name>
    <dbReference type="NCBI Taxonomy" id="434347"/>
    <lineage>
        <taxon>Bacteria</taxon>
        <taxon>Bacillati</taxon>
        <taxon>Actinomycetota</taxon>
        <taxon>Actinomycetes</taxon>
        <taxon>Propionibacteriales</taxon>
        <taxon>Kribbellaceae</taxon>
        <taxon>Kribbella</taxon>
    </lineage>
</organism>
<reference evidence="1 2" key="1">
    <citation type="journal article" date="2019" name="Int. J. Syst. Evol. Microbiol.">
        <title>The Global Catalogue of Microorganisms (GCM) 10K type strain sequencing project: providing services to taxonomists for standard genome sequencing and annotation.</title>
        <authorList>
            <consortium name="The Broad Institute Genomics Platform"/>
            <consortium name="The Broad Institute Genome Sequencing Center for Infectious Disease"/>
            <person name="Wu L."/>
            <person name="Ma J."/>
        </authorList>
    </citation>
    <scope>NUCLEOTIDE SEQUENCE [LARGE SCALE GENOMIC DNA]</scope>
    <source>
        <strain evidence="1 2">JCM 15572</strain>
    </source>
</reference>
<accession>A0ABN2BZ71</accession>
<name>A0ABN2BZ71_9ACTN</name>